<proteinExistence type="predicted"/>
<dbReference type="AlphaFoldDB" id="A3XNW6"/>
<sequence>MEYFMEAALRANDFRILAKNLQIIAKKKTLGELDFILETPDNFHIHVEMVYKFYLYDPDRKGSWIEKLVGPNLKDHLSFKLQKLKEHQFPMLQQEETLKLLEQLNIRTNAITQQLFFKAQLFVPVSTRIIDLDKELIAGNFYKQHELALLNQTTYRFYIPEKQDWVCEPYNDAYTLNFDSFYATAQQLLEQQRSFMFWCFTSKKIEKHFACWW</sequence>
<organism evidence="1 2">
    <name type="scientific">Leeuwenhoekiella blandensis (strain CECT 7118 / CCUG 51940 / KCTC 22103 / MED217)</name>
    <name type="common">Flavobacterium sp. (strain MED217)</name>
    <dbReference type="NCBI Taxonomy" id="398720"/>
    <lineage>
        <taxon>Bacteria</taxon>
        <taxon>Pseudomonadati</taxon>
        <taxon>Bacteroidota</taxon>
        <taxon>Flavobacteriia</taxon>
        <taxon>Flavobacteriales</taxon>
        <taxon>Flavobacteriaceae</taxon>
        <taxon>Leeuwenhoekiella</taxon>
    </lineage>
</organism>
<evidence type="ECO:0000313" key="1">
    <source>
        <dbReference type="EMBL" id="EAQ48758.1"/>
    </source>
</evidence>
<name>A3XNW6_LEEBM</name>
<evidence type="ECO:0008006" key="3">
    <source>
        <dbReference type="Google" id="ProtNLM"/>
    </source>
</evidence>
<protein>
    <recommendedName>
        <fullName evidence="3">DUF1853 domain-containing protein</fullName>
    </recommendedName>
</protein>
<dbReference type="Pfam" id="PF08907">
    <property type="entry name" value="DUF1853"/>
    <property type="match status" value="1"/>
</dbReference>
<comment type="caution">
    <text evidence="1">The sequence shown here is derived from an EMBL/GenBank/DDBJ whole genome shotgun (WGS) entry which is preliminary data.</text>
</comment>
<dbReference type="eggNOG" id="COG3782">
    <property type="taxonomic scope" value="Bacteria"/>
</dbReference>
<keyword evidence="2" id="KW-1185">Reference proteome</keyword>
<dbReference type="HOGENOM" id="CLU_087561_0_0_10"/>
<dbReference type="STRING" id="398720.MED217_09425"/>
<dbReference type="Proteomes" id="UP000001601">
    <property type="component" value="Unassembled WGS sequence"/>
</dbReference>
<gene>
    <name evidence="1" type="ORF">MED217_09425</name>
</gene>
<reference evidence="1 2" key="1">
    <citation type="journal article" date="2007" name="Nature">
        <title>Light stimulates growth of proteorhodopsin-containing marine Flavobacteria.</title>
        <authorList>
            <person name="Gomez-Consarnau L."/>
            <person name="Gonzalez J.M."/>
            <person name="Coll-Llado M."/>
            <person name="Gourdon P."/>
            <person name="Pascher T."/>
            <person name="Neutze R."/>
            <person name="Pedros-Alio C."/>
            <person name="Pinhassi J."/>
        </authorList>
    </citation>
    <scope>NUCLEOTIDE SEQUENCE [LARGE SCALE GENOMIC DNA]</scope>
    <source>
        <strain evidence="1 2">MED217</strain>
    </source>
</reference>
<dbReference type="InterPro" id="IPR015003">
    <property type="entry name" value="DUF1853"/>
</dbReference>
<dbReference type="EMBL" id="AANC01000007">
    <property type="protein sequence ID" value="EAQ48758.1"/>
    <property type="molecule type" value="Genomic_DNA"/>
</dbReference>
<accession>A3XNW6</accession>
<evidence type="ECO:0000313" key="2">
    <source>
        <dbReference type="Proteomes" id="UP000001601"/>
    </source>
</evidence>